<evidence type="ECO:0000313" key="6">
    <source>
        <dbReference type="EMBL" id="SDC57350.1"/>
    </source>
</evidence>
<dbReference type="EMBL" id="FMYH01000003">
    <property type="protein sequence ID" value="SDC57350.1"/>
    <property type="molecule type" value="Genomic_DNA"/>
</dbReference>
<feature type="domain" description="Response regulatory" evidence="4">
    <location>
        <begin position="3"/>
        <end position="118"/>
    </location>
</feature>
<dbReference type="InterPro" id="IPR039420">
    <property type="entry name" value="WalR-like"/>
</dbReference>
<protein>
    <submittedName>
        <fullName evidence="6">Two component transcriptional regulator, winged helix family</fullName>
    </submittedName>
</protein>
<dbReference type="GO" id="GO:0006355">
    <property type="term" value="P:regulation of DNA-templated transcription"/>
    <property type="evidence" value="ECO:0007669"/>
    <property type="project" value="InterPro"/>
</dbReference>
<accession>A0A1G6MP86</accession>
<dbReference type="OrthoDB" id="3473150at2"/>
<dbReference type="InterPro" id="IPR001789">
    <property type="entry name" value="Sig_transdc_resp-reg_receiver"/>
</dbReference>
<dbReference type="AlphaFoldDB" id="A0A1G6MP86"/>
<dbReference type="GO" id="GO:0000156">
    <property type="term" value="F:phosphorelay response regulator activity"/>
    <property type="evidence" value="ECO:0007669"/>
    <property type="project" value="TreeGrafter"/>
</dbReference>
<dbReference type="Pfam" id="PF00072">
    <property type="entry name" value="Response_reg"/>
    <property type="match status" value="1"/>
</dbReference>
<dbReference type="Pfam" id="PF00486">
    <property type="entry name" value="Trans_reg_C"/>
    <property type="match status" value="1"/>
</dbReference>
<dbReference type="SMART" id="SM00862">
    <property type="entry name" value="Trans_reg_C"/>
    <property type="match status" value="1"/>
</dbReference>
<dbReference type="PROSITE" id="PS51755">
    <property type="entry name" value="OMPR_PHOB"/>
    <property type="match status" value="1"/>
</dbReference>
<evidence type="ECO:0000313" key="7">
    <source>
        <dbReference type="Proteomes" id="UP000199039"/>
    </source>
</evidence>
<evidence type="ECO:0000256" key="3">
    <source>
        <dbReference type="PROSITE-ProRule" id="PRU01091"/>
    </source>
</evidence>
<proteinExistence type="predicted"/>
<dbReference type="InterPro" id="IPR036388">
    <property type="entry name" value="WH-like_DNA-bd_sf"/>
</dbReference>
<dbReference type="GO" id="GO:0005829">
    <property type="term" value="C:cytosol"/>
    <property type="evidence" value="ECO:0007669"/>
    <property type="project" value="TreeGrafter"/>
</dbReference>
<sequence length="219" mass="23271">MVTVGICEDDPRIRRVLDEALTGSGFETILAHDGGEALRLFAAAGSVDVVILDIGLPDSDGRDVCQALRAGGQQAPVLFLTAKDGLSDLMSGFHAGGDDYLTKPFAVAELVVRVTALARRTAAQVPPSGLVLDPQRFSLRFGAQEVTLTPTEFRMLAALAARPGEVVRRRAVVSAGWPYGAIVQENTIDSYVRRLRTKLAALGSPVGIETVRGVGYALR</sequence>
<evidence type="ECO:0000256" key="1">
    <source>
        <dbReference type="ARBA" id="ARBA00023125"/>
    </source>
</evidence>
<dbReference type="CDD" id="cd00383">
    <property type="entry name" value="trans_reg_C"/>
    <property type="match status" value="1"/>
</dbReference>
<dbReference type="PANTHER" id="PTHR48111">
    <property type="entry name" value="REGULATOR OF RPOS"/>
    <property type="match status" value="1"/>
</dbReference>
<keyword evidence="7" id="KW-1185">Reference proteome</keyword>
<feature type="domain" description="OmpR/PhoB-type" evidence="5">
    <location>
        <begin position="120"/>
        <end position="219"/>
    </location>
</feature>
<dbReference type="SUPFAM" id="SSF46894">
    <property type="entry name" value="C-terminal effector domain of the bipartite response regulators"/>
    <property type="match status" value="1"/>
</dbReference>
<keyword evidence="1 3" id="KW-0238">DNA-binding</keyword>
<feature type="modified residue" description="4-aspartylphosphate" evidence="2">
    <location>
        <position position="53"/>
    </location>
</feature>
<dbReference type="InterPro" id="IPR001867">
    <property type="entry name" value="OmpR/PhoB-type_DNA-bd"/>
</dbReference>
<evidence type="ECO:0000259" key="5">
    <source>
        <dbReference type="PROSITE" id="PS51755"/>
    </source>
</evidence>
<evidence type="ECO:0000259" key="4">
    <source>
        <dbReference type="PROSITE" id="PS50110"/>
    </source>
</evidence>
<dbReference type="Gene3D" id="6.10.250.690">
    <property type="match status" value="1"/>
</dbReference>
<dbReference type="InterPro" id="IPR016032">
    <property type="entry name" value="Sig_transdc_resp-reg_C-effctor"/>
</dbReference>
<dbReference type="CDD" id="cd17574">
    <property type="entry name" value="REC_OmpR"/>
    <property type="match status" value="1"/>
</dbReference>
<dbReference type="STRING" id="1814289.SAMN05216410_1932"/>
<dbReference type="GO" id="GO:0000976">
    <property type="term" value="F:transcription cis-regulatory region binding"/>
    <property type="evidence" value="ECO:0007669"/>
    <property type="project" value="TreeGrafter"/>
</dbReference>
<organism evidence="6 7">
    <name type="scientific">Sanguibacter gelidistatuariae</name>
    <dbReference type="NCBI Taxonomy" id="1814289"/>
    <lineage>
        <taxon>Bacteria</taxon>
        <taxon>Bacillati</taxon>
        <taxon>Actinomycetota</taxon>
        <taxon>Actinomycetes</taxon>
        <taxon>Micrococcales</taxon>
        <taxon>Sanguibacteraceae</taxon>
        <taxon>Sanguibacter</taxon>
    </lineage>
</organism>
<feature type="DNA-binding region" description="OmpR/PhoB-type" evidence="3">
    <location>
        <begin position="120"/>
        <end position="219"/>
    </location>
</feature>
<reference evidence="6 7" key="1">
    <citation type="submission" date="2016-09" db="EMBL/GenBank/DDBJ databases">
        <authorList>
            <person name="Capua I."/>
            <person name="De Benedictis P."/>
            <person name="Joannis T."/>
            <person name="Lombin L.H."/>
            <person name="Cattoli G."/>
        </authorList>
    </citation>
    <scope>NUCLEOTIDE SEQUENCE [LARGE SCALE GENOMIC DNA]</scope>
    <source>
        <strain evidence="6 7">ISLP-3</strain>
    </source>
</reference>
<dbReference type="Gene3D" id="3.40.50.2300">
    <property type="match status" value="1"/>
</dbReference>
<dbReference type="InterPro" id="IPR011006">
    <property type="entry name" value="CheY-like_superfamily"/>
</dbReference>
<dbReference type="SMART" id="SM00448">
    <property type="entry name" value="REC"/>
    <property type="match status" value="1"/>
</dbReference>
<dbReference type="PROSITE" id="PS50110">
    <property type="entry name" value="RESPONSE_REGULATORY"/>
    <property type="match status" value="1"/>
</dbReference>
<dbReference type="SUPFAM" id="SSF52172">
    <property type="entry name" value="CheY-like"/>
    <property type="match status" value="1"/>
</dbReference>
<dbReference type="GO" id="GO:0032993">
    <property type="term" value="C:protein-DNA complex"/>
    <property type="evidence" value="ECO:0007669"/>
    <property type="project" value="TreeGrafter"/>
</dbReference>
<gene>
    <name evidence="6" type="ORF">SAMN05216410_1932</name>
</gene>
<dbReference type="Gene3D" id="1.10.10.10">
    <property type="entry name" value="Winged helix-like DNA-binding domain superfamily/Winged helix DNA-binding domain"/>
    <property type="match status" value="1"/>
</dbReference>
<name>A0A1G6MP86_9MICO</name>
<evidence type="ECO:0000256" key="2">
    <source>
        <dbReference type="PROSITE-ProRule" id="PRU00169"/>
    </source>
</evidence>
<dbReference type="PANTHER" id="PTHR48111:SF37">
    <property type="entry name" value="RESPONSE REGULATOR PROTEIN CARR"/>
    <property type="match status" value="1"/>
</dbReference>
<keyword evidence="2" id="KW-0597">Phosphoprotein</keyword>
<dbReference type="Proteomes" id="UP000199039">
    <property type="component" value="Unassembled WGS sequence"/>
</dbReference>